<feature type="domain" description="LTD" evidence="1">
    <location>
        <begin position="48"/>
        <end position="180"/>
    </location>
</feature>
<evidence type="ECO:0000259" key="1">
    <source>
        <dbReference type="PROSITE" id="PS51841"/>
    </source>
</evidence>
<protein>
    <submittedName>
        <fullName evidence="2">Lamin tail domain-containing protein</fullName>
    </submittedName>
</protein>
<dbReference type="InterPro" id="IPR036415">
    <property type="entry name" value="Lamin_tail_dom_sf"/>
</dbReference>
<dbReference type="InterPro" id="IPR014867">
    <property type="entry name" value="Spore_coat_CotH_CotH2/3/7"/>
</dbReference>
<dbReference type="Pfam" id="PF13290">
    <property type="entry name" value="CHB_HEX_C_1"/>
    <property type="match status" value="1"/>
</dbReference>
<dbReference type="AlphaFoldDB" id="A0A9D0ZLD8"/>
<dbReference type="Pfam" id="PF08757">
    <property type="entry name" value="CotH"/>
    <property type="match status" value="1"/>
</dbReference>
<dbReference type="Proteomes" id="UP000824260">
    <property type="component" value="Unassembled WGS sequence"/>
</dbReference>
<dbReference type="PROSITE" id="PS51841">
    <property type="entry name" value="LTD"/>
    <property type="match status" value="3"/>
</dbReference>
<feature type="domain" description="LTD" evidence="1">
    <location>
        <begin position="362"/>
        <end position="486"/>
    </location>
</feature>
<gene>
    <name evidence="2" type="ORF">IAA52_04755</name>
</gene>
<dbReference type="InterPro" id="IPR059177">
    <property type="entry name" value="GH29D-like_dom"/>
</dbReference>
<feature type="domain" description="LTD" evidence="1">
    <location>
        <begin position="210"/>
        <end position="326"/>
    </location>
</feature>
<sequence>MAVPKHASHSMTRARRRRIQRGPALLAVVCALALAAGFLLEDFLPRDGRAAKEEAASTSMVRISEVMSSNDSALQNDAGQYSDWIELVNTGAISVGMEGYVLLNGDNALEPFIFPACTLMPGERLLIYCDGDLRADPDHPLHAPFKLDAAGVALALYDAAGARVDAVDVPSLSRNHVYRRNAVNDVWEESGDYTPGAANTLENHLALDVETSDSPLLISEAASANRTYAPDVEGRCHDYIELYNPSAETVDLSGYTLTDDEDDLAKWVFPNGASIPAGGYLLVYASGKNEGADGEMHASFKLSSEGESAILCDAQGRAVSGLDLPALLSDQAYSLDGNGEYTTALAPTPGLSNTQESAEALHAALAEENAAGVYINEFMASADEHPHDWLELYNASAQAVDVSGWGLSDDSASPRKWRFPEGTVIQPGGYLTLYLSGTDGVTGSILCASFRLNVEGGYGLMLADASGALVDRVYVPEQYTGVSYARMTDGMFLYAWDDTPDRENAAGGWRGRVAAPEFSNAGGVFDAGEAITVELSAPSGARIYYTLDSTTPDAGDALYTGPIAVSDTTVVRAVACMDGYLDSYPTAQTYVFGEGHTVRVVALVADPEDMFGEDGLYTRYRVDMEKPGHVEVYTAEGEKMLSENCALRLHGQGSRTMLQKGFKVIARSEYGTNRFKAPLFSERDYEEYQSFILRASSEDGVLTRMRDSILTSLAEGTEVFYQKTELCVVYINGEYWGHYNMRERICAASICQYEGWEGQEDQIDIVKGNSQVLRGSNASYAAMLAYVKENGVPDDETLARVGEEIDLESFIAYHALQIFVANADTLNVKRYRNLNADGKWHWAIFDLDWGFYSDTNSIRRWLNPGGTGSSNATDNTLFIALMNNPAFYDRFLTFMGDMLATEWTSGRIVSMIRERYEALAPEMPRQRERWGQSEERYERRVAELVEYARTRPRKLIIYFRDTLELTGEEMKKYFGAAMRRVEEEEAAWK</sequence>
<name>A0A9D0ZLD8_9FIRM</name>
<dbReference type="SUPFAM" id="SSF74853">
    <property type="entry name" value="Lamin A/C globular tail domain"/>
    <property type="match status" value="3"/>
</dbReference>
<dbReference type="InterPro" id="IPR001322">
    <property type="entry name" value="Lamin_tail_dom"/>
</dbReference>
<evidence type="ECO:0000313" key="3">
    <source>
        <dbReference type="Proteomes" id="UP000824260"/>
    </source>
</evidence>
<dbReference type="Gene3D" id="2.60.40.1260">
    <property type="entry name" value="Lamin Tail domain"/>
    <property type="match status" value="2"/>
</dbReference>
<accession>A0A9D0ZLD8</accession>
<organism evidence="2 3">
    <name type="scientific">Candidatus Pullichristensenella stercorigallinarum</name>
    <dbReference type="NCBI Taxonomy" id="2840909"/>
    <lineage>
        <taxon>Bacteria</taxon>
        <taxon>Bacillati</taxon>
        <taxon>Bacillota</taxon>
        <taxon>Clostridia</taxon>
        <taxon>Candidatus Pullichristensenella</taxon>
    </lineage>
</organism>
<dbReference type="EMBL" id="DVFZ01000048">
    <property type="protein sequence ID" value="HIQ82391.1"/>
    <property type="molecule type" value="Genomic_DNA"/>
</dbReference>
<reference evidence="2" key="2">
    <citation type="journal article" date="2021" name="PeerJ">
        <title>Extensive microbial diversity within the chicken gut microbiome revealed by metagenomics and culture.</title>
        <authorList>
            <person name="Gilroy R."/>
            <person name="Ravi A."/>
            <person name="Getino M."/>
            <person name="Pursley I."/>
            <person name="Horton D.L."/>
            <person name="Alikhan N.F."/>
            <person name="Baker D."/>
            <person name="Gharbi K."/>
            <person name="Hall N."/>
            <person name="Watson M."/>
            <person name="Adriaenssens E.M."/>
            <person name="Foster-Nyarko E."/>
            <person name="Jarju S."/>
            <person name="Secka A."/>
            <person name="Antonio M."/>
            <person name="Oren A."/>
            <person name="Chaudhuri R.R."/>
            <person name="La Ragione R."/>
            <person name="Hildebrand F."/>
            <person name="Pallen M.J."/>
        </authorList>
    </citation>
    <scope>NUCLEOTIDE SEQUENCE</scope>
    <source>
        <strain evidence="2">ChiSjej6B24-2974</strain>
    </source>
</reference>
<evidence type="ECO:0000313" key="2">
    <source>
        <dbReference type="EMBL" id="HIQ82391.1"/>
    </source>
</evidence>
<dbReference type="Pfam" id="PF00932">
    <property type="entry name" value="LTD"/>
    <property type="match status" value="3"/>
</dbReference>
<reference evidence="2" key="1">
    <citation type="submission" date="2020-10" db="EMBL/GenBank/DDBJ databases">
        <authorList>
            <person name="Gilroy R."/>
        </authorList>
    </citation>
    <scope>NUCLEOTIDE SEQUENCE</scope>
    <source>
        <strain evidence="2">ChiSjej6B24-2974</strain>
    </source>
</reference>
<proteinExistence type="predicted"/>
<comment type="caution">
    <text evidence="2">The sequence shown here is derived from an EMBL/GenBank/DDBJ whole genome shotgun (WGS) entry which is preliminary data.</text>
</comment>